<feature type="non-terminal residue" evidence="3">
    <location>
        <position position="365"/>
    </location>
</feature>
<name>A0A5J4U8R0_9EUKA</name>
<comment type="caution">
    <text evidence="3">The sequence shown here is derived from an EMBL/GenBank/DDBJ whole genome shotgun (WGS) entry which is preliminary data.</text>
</comment>
<dbReference type="GO" id="GO:0003777">
    <property type="term" value="F:microtubule motor activity"/>
    <property type="evidence" value="ECO:0007669"/>
    <property type="project" value="InterPro"/>
</dbReference>
<dbReference type="AlphaFoldDB" id="A0A5J4U8R0"/>
<dbReference type="GO" id="GO:0005871">
    <property type="term" value="C:kinesin complex"/>
    <property type="evidence" value="ECO:0007669"/>
    <property type="project" value="TreeGrafter"/>
</dbReference>
<dbReference type="GO" id="GO:0005874">
    <property type="term" value="C:microtubule"/>
    <property type="evidence" value="ECO:0007669"/>
    <property type="project" value="TreeGrafter"/>
</dbReference>
<sequence>MYLVQFIARVSPEHKDQERLVEITRDNILLLSAKPFQDNLSLTTKQQQQFISKFRYNSILYNDDQSSFYQKSLANLTQQLFDNINSTVFVFGTQNSGRDYTIVGNLDDISKAGLIQRVALDILMRISHNTNPNDKRSLYMTTSLFHHDIIIDLQRSGKDLRIIPSPSVLINPPSFKMLQSMGTHASDYLPTVIDRPNDLGLRIVEDKQNRQQLQGISFYRITSIDDVMQLLIKSDKLLECKRKEGVQLDYSHICYTFELRQLDQHGNPSQLLPISKMNIIHLSVFDSNPALLPEENDGNPGLILRAKYLNAILEVVTEMGKIPISVSVSQIYPIWSMIDGDGTVPCYSSSNDGLRTDARFEIRGQ</sequence>
<protein>
    <recommendedName>
        <fullName evidence="2">Kinesin motor domain-containing protein</fullName>
    </recommendedName>
</protein>
<evidence type="ECO:0000256" key="1">
    <source>
        <dbReference type="PROSITE-ProRule" id="PRU00283"/>
    </source>
</evidence>
<dbReference type="GO" id="GO:0005524">
    <property type="term" value="F:ATP binding"/>
    <property type="evidence" value="ECO:0007669"/>
    <property type="project" value="InterPro"/>
</dbReference>
<evidence type="ECO:0000313" key="3">
    <source>
        <dbReference type="EMBL" id="KAA6366789.1"/>
    </source>
</evidence>
<comment type="caution">
    <text evidence="1">Lacks conserved residue(s) required for the propagation of feature annotation.</text>
</comment>
<dbReference type="Gene3D" id="3.40.850.10">
    <property type="entry name" value="Kinesin motor domain"/>
    <property type="match status" value="1"/>
</dbReference>
<evidence type="ECO:0000313" key="4">
    <source>
        <dbReference type="Proteomes" id="UP000324800"/>
    </source>
</evidence>
<dbReference type="SUPFAM" id="SSF52540">
    <property type="entry name" value="P-loop containing nucleoside triphosphate hydrolases"/>
    <property type="match status" value="1"/>
</dbReference>
<dbReference type="InterPro" id="IPR001752">
    <property type="entry name" value="Kinesin_motor_dom"/>
</dbReference>
<dbReference type="EMBL" id="SNRW01019005">
    <property type="protein sequence ID" value="KAA6366789.1"/>
    <property type="molecule type" value="Genomic_DNA"/>
</dbReference>
<dbReference type="Pfam" id="PF00225">
    <property type="entry name" value="Kinesin"/>
    <property type="match status" value="1"/>
</dbReference>
<organism evidence="3 4">
    <name type="scientific">Streblomastix strix</name>
    <dbReference type="NCBI Taxonomy" id="222440"/>
    <lineage>
        <taxon>Eukaryota</taxon>
        <taxon>Metamonada</taxon>
        <taxon>Preaxostyla</taxon>
        <taxon>Oxymonadida</taxon>
        <taxon>Streblomastigidae</taxon>
        <taxon>Streblomastix</taxon>
    </lineage>
</organism>
<dbReference type="GO" id="GO:0016887">
    <property type="term" value="F:ATP hydrolysis activity"/>
    <property type="evidence" value="ECO:0007669"/>
    <property type="project" value="TreeGrafter"/>
</dbReference>
<dbReference type="Proteomes" id="UP000324800">
    <property type="component" value="Unassembled WGS sequence"/>
</dbReference>
<reference evidence="3 4" key="1">
    <citation type="submission" date="2019-03" db="EMBL/GenBank/DDBJ databases">
        <title>Single cell metagenomics reveals metabolic interactions within the superorganism composed of flagellate Streblomastix strix and complex community of Bacteroidetes bacteria on its surface.</title>
        <authorList>
            <person name="Treitli S.C."/>
            <person name="Kolisko M."/>
            <person name="Husnik F."/>
            <person name="Keeling P."/>
            <person name="Hampl V."/>
        </authorList>
    </citation>
    <scope>NUCLEOTIDE SEQUENCE [LARGE SCALE GENOMIC DNA]</scope>
    <source>
        <strain evidence="3">ST1C</strain>
    </source>
</reference>
<proteinExistence type="inferred from homology"/>
<dbReference type="InterPro" id="IPR027640">
    <property type="entry name" value="Kinesin-like_fam"/>
</dbReference>
<dbReference type="PANTHER" id="PTHR24115">
    <property type="entry name" value="KINESIN-RELATED"/>
    <property type="match status" value="1"/>
</dbReference>
<gene>
    <name evidence="3" type="ORF">EZS28_037684</name>
</gene>
<feature type="domain" description="Kinesin motor" evidence="2">
    <location>
        <begin position="3"/>
        <end position="365"/>
    </location>
</feature>
<dbReference type="GO" id="GO:0007018">
    <property type="term" value="P:microtubule-based movement"/>
    <property type="evidence" value="ECO:0007669"/>
    <property type="project" value="InterPro"/>
</dbReference>
<dbReference type="InterPro" id="IPR027417">
    <property type="entry name" value="P-loop_NTPase"/>
</dbReference>
<comment type="similarity">
    <text evidence="1">Belongs to the TRAFAC class myosin-kinesin ATPase superfamily. Kinesin family.</text>
</comment>
<dbReference type="PROSITE" id="PS50067">
    <property type="entry name" value="KINESIN_MOTOR_2"/>
    <property type="match status" value="1"/>
</dbReference>
<evidence type="ECO:0000259" key="2">
    <source>
        <dbReference type="PROSITE" id="PS50067"/>
    </source>
</evidence>
<dbReference type="InterPro" id="IPR036961">
    <property type="entry name" value="Kinesin_motor_dom_sf"/>
</dbReference>
<accession>A0A5J4U8R0</accession>
<dbReference type="GO" id="GO:0008017">
    <property type="term" value="F:microtubule binding"/>
    <property type="evidence" value="ECO:0007669"/>
    <property type="project" value="InterPro"/>
</dbReference>